<name>A0A800N8X2_CYTFI</name>
<accession>A0A800N8X2</accession>
<dbReference type="EMBL" id="VDEM01000073">
    <property type="protein sequence ID" value="KAF0821994.1"/>
    <property type="molecule type" value="Genomic_DNA"/>
</dbReference>
<dbReference type="AlphaFoldDB" id="A0A800N8X2"/>
<proteinExistence type="predicted"/>
<sequence length="57" mass="6942">MLSFKAHLFSPSFPRFFFIIFLDYVHAYEIKVLIDQLLYPYLLEIKPVFLFFCPFCI</sequence>
<protein>
    <submittedName>
        <fullName evidence="1">Uncharacterized protein</fullName>
    </submittedName>
</protein>
<evidence type="ECO:0000313" key="2">
    <source>
        <dbReference type="Proteomes" id="UP000465778"/>
    </source>
</evidence>
<dbReference type="Proteomes" id="UP000465778">
    <property type="component" value="Unassembled WGS sequence"/>
</dbReference>
<evidence type="ECO:0000313" key="1">
    <source>
        <dbReference type="EMBL" id="KAF0821994.1"/>
    </source>
</evidence>
<gene>
    <name evidence="1" type="ORF">KIS1582_4253</name>
</gene>
<organism evidence="1 2">
    <name type="scientific">Cytobacillus firmus</name>
    <name type="common">Bacillus firmus</name>
    <dbReference type="NCBI Taxonomy" id="1399"/>
    <lineage>
        <taxon>Bacteria</taxon>
        <taxon>Bacillati</taxon>
        <taxon>Bacillota</taxon>
        <taxon>Bacilli</taxon>
        <taxon>Bacillales</taxon>
        <taxon>Bacillaceae</taxon>
        <taxon>Cytobacillus</taxon>
    </lineage>
</organism>
<reference evidence="1 2" key="1">
    <citation type="journal article" date="2020" name="G3 (Bethesda)">
        <title>Whole Genome Sequencing and Comparative Genomics of Two Nematicidal Bacillus Strains Reveals a Wide Range of Possible Virulence Factors.</title>
        <authorList>
            <person name="Susic N."/>
            <person name="Janezic S."/>
            <person name="Rupnik M."/>
            <person name="Geric Stare B."/>
        </authorList>
    </citation>
    <scope>NUCLEOTIDE SEQUENCE [LARGE SCALE GENOMIC DNA]</scope>
    <source>
        <strain evidence="1 2">I-1582</strain>
    </source>
</reference>
<comment type="caution">
    <text evidence="1">The sequence shown here is derived from an EMBL/GenBank/DDBJ whole genome shotgun (WGS) entry which is preliminary data.</text>
</comment>